<dbReference type="EMBL" id="CAEZVG010000015">
    <property type="protein sequence ID" value="CAB4620810.1"/>
    <property type="molecule type" value="Genomic_DNA"/>
</dbReference>
<dbReference type="Pfam" id="PF13407">
    <property type="entry name" value="Peripla_BP_4"/>
    <property type="match status" value="1"/>
</dbReference>
<organism evidence="5">
    <name type="scientific">freshwater metagenome</name>
    <dbReference type="NCBI Taxonomy" id="449393"/>
    <lineage>
        <taxon>unclassified sequences</taxon>
        <taxon>metagenomes</taxon>
        <taxon>ecological metagenomes</taxon>
    </lineage>
</organism>
<gene>
    <name evidence="5" type="ORF">UFOPK1440_00536</name>
    <name evidence="6" type="ORF">UFOPK1946_00453</name>
</gene>
<dbReference type="EMBL" id="CAEZSP010000019">
    <property type="protein sequence ID" value="CAB4542258.1"/>
    <property type="molecule type" value="Genomic_DNA"/>
</dbReference>
<dbReference type="PANTHER" id="PTHR46847">
    <property type="entry name" value="D-ALLOSE-BINDING PERIPLASMIC PROTEIN-RELATED"/>
    <property type="match status" value="1"/>
</dbReference>
<accession>A0A6J6BVP5</accession>
<dbReference type="GO" id="GO:0030313">
    <property type="term" value="C:cell envelope"/>
    <property type="evidence" value="ECO:0007669"/>
    <property type="project" value="UniProtKB-SubCell"/>
</dbReference>
<evidence type="ECO:0000259" key="4">
    <source>
        <dbReference type="Pfam" id="PF13407"/>
    </source>
</evidence>
<evidence type="ECO:0000313" key="5">
    <source>
        <dbReference type="EMBL" id="CAB4542258.1"/>
    </source>
</evidence>
<dbReference type="InterPro" id="IPR025997">
    <property type="entry name" value="SBP_2_dom"/>
</dbReference>
<name>A0A6J6BVP5_9ZZZZ</name>
<sequence length="338" mass="35459">MKITSKKVLLGAVAAIATATMLGTTVMPATAADVDFRKAQPGYGKGITIGYIGLDDAIGFGKDVGDSVRREAKKAGATLIYCDGKLSAATALACAKTFKLKKVQGYLNFNAVSDAAAAICKAGPNVPVISIDIEQDPCQSAFMGANNSKAGFVSGEALGKFFKTKFNCEFDAFISLEDYGVGLVNEARMGGYRAGFESVCGAGVVAPKLKKLDAGRLDLALDKMKDALTTLPGKDKIIVVAINDEGIQGAFSAAKAVGREKQLYAAGQGASASAWCDIKTNPNWIGSTAYYPERYGEIGVPYLLDLIKGKKVPFQLKIKHVAINAANIDKNFKVPACG</sequence>
<dbReference type="AlphaFoldDB" id="A0A6J6BVP5"/>
<feature type="domain" description="Periplasmic binding protein" evidence="4">
    <location>
        <begin position="50"/>
        <end position="311"/>
    </location>
</feature>
<evidence type="ECO:0000256" key="1">
    <source>
        <dbReference type="ARBA" id="ARBA00004196"/>
    </source>
</evidence>
<dbReference type="SUPFAM" id="SSF53822">
    <property type="entry name" value="Periplasmic binding protein-like I"/>
    <property type="match status" value="1"/>
</dbReference>
<keyword evidence="3" id="KW-0732">Signal</keyword>
<dbReference type="PANTHER" id="PTHR46847:SF1">
    <property type="entry name" value="D-ALLOSE-BINDING PERIPLASMIC PROTEIN-RELATED"/>
    <property type="match status" value="1"/>
</dbReference>
<proteinExistence type="inferred from homology"/>
<dbReference type="InterPro" id="IPR028082">
    <property type="entry name" value="Peripla_BP_I"/>
</dbReference>
<reference evidence="5" key="1">
    <citation type="submission" date="2020-05" db="EMBL/GenBank/DDBJ databases">
        <authorList>
            <person name="Chiriac C."/>
            <person name="Salcher M."/>
            <person name="Ghai R."/>
            <person name="Kavagutti S V."/>
        </authorList>
    </citation>
    <scope>NUCLEOTIDE SEQUENCE</scope>
</reference>
<protein>
    <submittedName>
        <fullName evidence="5">Unannotated protein</fullName>
    </submittedName>
</protein>
<evidence type="ECO:0000313" key="6">
    <source>
        <dbReference type="EMBL" id="CAB4620810.1"/>
    </source>
</evidence>
<dbReference type="GO" id="GO:0030246">
    <property type="term" value="F:carbohydrate binding"/>
    <property type="evidence" value="ECO:0007669"/>
    <property type="project" value="UniProtKB-ARBA"/>
</dbReference>
<evidence type="ECO:0000256" key="2">
    <source>
        <dbReference type="ARBA" id="ARBA00007639"/>
    </source>
</evidence>
<evidence type="ECO:0000256" key="3">
    <source>
        <dbReference type="ARBA" id="ARBA00022729"/>
    </source>
</evidence>
<comment type="similarity">
    <text evidence="2">Belongs to the bacterial solute-binding protein 2 family.</text>
</comment>
<dbReference type="Gene3D" id="3.40.50.2300">
    <property type="match status" value="2"/>
</dbReference>
<comment type="subcellular location">
    <subcellularLocation>
        <location evidence="1">Cell envelope</location>
    </subcellularLocation>
</comment>